<reference evidence="1" key="1">
    <citation type="submission" date="2020-07" db="EMBL/GenBank/DDBJ databases">
        <title>Clarias magur genome sequencing, assembly and annotation.</title>
        <authorList>
            <person name="Kushwaha B."/>
            <person name="Kumar R."/>
            <person name="Das P."/>
            <person name="Joshi C.G."/>
            <person name="Kumar D."/>
            <person name="Nagpure N.S."/>
            <person name="Pandey M."/>
            <person name="Agarwal S."/>
            <person name="Srivastava S."/>
            <person name="Singh M."/>
            <person name="Sahoo L."/>
            <person name="Jayasankar P."/>
            <person name="Meher P.K."/>
            <person name="Koringa P.G."/>
            <person name="Iquebal M.A."/>
            <person name="Das S.P."/>
            <person name="Bit A."/>
            <person name="Patnaik S."/>
            <person name="Patel N."/>
            <person name="Shah T.M."/>
            <person name="Hinsu A."/>
            <person name="Jena J.K."/>
        </authorList>
    </citation>
    <scope>NUCLEOTIDE SEQUENCE</scope>
    <source>
        <strain evidence="1">CIFAMagur01</strain>
        <tissue evidence="1">Testis</tissue>
    </source>
</reference>
<keyword evidence="2" id="KW-1185">Reference proteome</keyword>
<sequence>SRLIRCDQDLQSVNQRMYEMSAQMRGQGRSVNTLKSEIQSSMDSLATRMDRVERDVEFLQNKLPDTSSVEIADYLLDQQVKEAQRKGKAVIVQGK</sequence>
<organism evidence="1 2">
    <name type="scientific">Clarias magur</name>
    <name type="common">Asian catfish</name>
    <name type="synonym">Macropteronotus magur</name>
    <dbReference type="NCBI Taxonomy" id="1594786"/>
    <lineage>
        <taxon>Eukaryota</taxon>
        <taxon>Metazoa</taxon>
        <taxon>Chordata</taxon>
        <taxon>Craniata</taxon>
        <taxon>Vertebrata</taxon>
        <taxon>Euteleostomi</taxon>
        <taxon>Actinopterygii</taxon>
        <taxon>Neopterygii</taxon>
        <taxon>Teleostei</taxon>
        <taxon>Ostariophysi</taxon>
        <taxon>Siluriformes</taxon>
        <taxon>Clariidae</taxon>
        <taxon>Clarias</taxon>
    </lineage>
</organism>
<name>A0A8J4U104_CLAMG</name>
<dbReference type="OrthoDB" id="8626508at2759"/>
<evidence type="ECO:0000313" key="2">
    <source>
        <dbReference type="Proteomes" id="UP000727407"/>
    </source>
</evidence>
<accession>A0A8J4U104</accession>
<dbReference type="EMBL" id="QNUK01000189">
    <property type="protein sequence ID" value="KAF5898748.1"/>
    <property type="molecule type" value="Genomic_DNA"/>
</dbReference>
<dbReference type="AlphaFoldDB" id="A0A8J4U104"/>
<evidence type="ECO:0000313" key="1">
    <source>
        <dbReference type="EMBL" id="KAF5898748.1"/>
    </source>
</evidence>
<protein>
    <submittedName>
        <fullName evidence="1">Olfactomedin-like protein 1</fullName>
    </submittedName>
</protein>
<proteinExistence type="predicted"/>
<gene>
    <name evidence="1" type="ORF">DAT39_011556</name>
</gene>
<feature type="non-terminal residue" evidence="1">
    <location>
        <position position="1"/>
    </location>
</feature>
<feature type="non-terminal residue" evidence="1">
    <location>
        <position position="95"/>
    </location>
</feature>
<dbReference type="Proteomes" id="UP000727407">
    <property type="component" value="Unassembled WGS sequence"/>
</dbReference>
<comment type="caution">
    <text evidence="1">The sequence shown here is derived from an EMBL/GenBank/DDBJ whole genome shotgun (WGS) entry which is preliminary data.</text>
</comment>